<accession>A0A1F6MC26</accession>
<sequence length="914" mass="100008">MKHKLVETINRSWKNIVKHRKAVLMVGFFVLACGVAWHFFGASAALATEHENNISNPSILTTWIVKILLAIARLFLSLTMFIMAFIIQVAGYNGYLDSAAVNVGWVMVRDITNMGFVVILLVIAFGTILGLEHYEWKKMLVKLVIAAVIVNFSRTICGIFIDIAQVVMVTFVNGIAATAGGNLIQMFNLDKIHDLSQNTESSSFDGTNYLVAGMTALFFSAIVMSVMAVFLIMLVARMVVLWVLIVLSPLAFVLSILPQTEKYAAQWWDEFGKNVITGPVLLFFVWLAFVTAGNGKINEEIARPENNITDNATLGGEADKLAGQSSGIGAAMDWNSMANFAIAIGMLMVGARAASSIGGVGGDWAGKAVDFGKKVGMYAGGIYAARYLGKAAIEKAPVVGIDAWKRRGRTIKAMARTGLGKFNEFRDANLKDLEEGAGKVKGVKGFAARTGSSALSWMFESGVRKEKRVKDWEDAAEYQETIANKAASTSKSFGGKLKLDLRVRAHNAEEWAKAKALEKGVQKEQELMDKADAGHGKKRGIFSNRFRDRFGDREKGIFEAQAETENAEISIKRKKEIEVANERDRVLIKQGSTPRYVENVTARHTKEDVELAGSSNFDRTMGKMEHLRDNIRALNSKSILSPLSSDDDKKLINMRQDLASLMAFNGSRGAQFSDGGTSRATVNIANDVEADSVYGQLSNELAALLQRKVGDNETDIKAALGELKTQMGDKYTAFMRSWIAGLDNAAEDGSVNKAGLIIEKTNNATGEADFRVAHVVTDKDWTKNKRDWAISQSSAREISGFGGSIDRDKTGKISIKSRGAIDNVARMFGSVTENMVQSIKNETVKTFSEAFDNMDQSQIQNMLDEMFKTAKDPNGIIALMKRTNILDRANRIASTTGGKLGSIKFKVGSMDIVK</sequence>
<reference evidence="2 3" key="1">
    <citation type="journal article" date="2016" name="Nat. Commun.">
        <title>Thousands of microbial genomes shed light on interconnected biogeochemical processes in an aquifer system.</title>
        <authorList>
            <person name="Anantharaman K."/>
            <person name="Brown C.T."/>
            <person name="Hug L.A."/>
            <person name="Sharon I."/>
            <person name="Castelle C.J."/>
            <person name="Probst A.J."/>
            <person name="Thomas B.C."/>
            <person name="Singh A."/>
            <person name="Wilkins M.J."/>
            <person name="Karaoz U."/>
            <person name="Brodie E.L."/>
            <person name="Williams K.H."/>
            <person name="Hubbard S.S."/>
            <person name="Banfield J.F."/>
        </authorList>
    </citation>
    <scope>NUCLEOTIDE SEQUENCE [LARGE SCALE GENOMIC DNA]</scope>
</reference>
<feature type="transmembrane region" description="Helical" evidence="1">
    <location>
        <begin position="167"/>
        <end position="189"/>
    </location>
</feature>
<feature type="transmembrane region" description="Helical" evidence="1">
    <location>
        <begin position="67"/>
        <end position="91"/>
    </location>
</feature>
<dbReference type="PROSITE" id="PS51257">
    <property type="entry name" value="PROKAR_LIPOPROTEIN"/>
    <property type="match status" value="1"/>
</dbReference>
<evidence type="ECO:0000313" key="3">
    <source>
        <dbReference type="Proteomes" id="UP000176413"/>
    </source>
</evidence>
<feature type="transmembrane region" description="Helical" evidence="1">
    <location>
        <begin position="22"/>
        <end position="46"/>
    </location>
</feature>
<organism evidence="2 3">
    <name type="scientific">Candidatus Magasanikbacteria bacterium RIFCSPHIGHO2_02_FULL_45_10</name>
    <dbReference type="NCBI Taxonomy" id="1798679"/>
    <lineage>
        <taxon>Bacteria</taxon>
        <taxon>Candidatus Magasanikiibacteriota</taxon>
    </lineage>
</organism>
<keyword evidence="1" id="KW-1133">Transmembrane helix</keyword>
<feature type="transmembrane region" description="Helical" evidence="1">
    <location>
        <begin position="239"/>
        <end position="259"/>
    </location>
</feature>
<keyword evidence="1" id="KW-0472">Membrane</keyword>
<comment type="caution">
    <text evidence="2">The sequence shown here is derived from an EMBL/GenBank/DDBJ whole genome shotgun (WGS) entry which is preliminary data.</text>
</comment>
<evidence type="ECO:0000313" key="2">
    <source>
        <dbReference type="EMBL" id="OGH69120.1"/>
    </source>
</evidence>
<dbReference type="Proteomes" id="UP000176413">
    <property type="component" value="Unassembled WGS sequence"/>
</dbReference>
<feature type="transmembrane region" description="Helical" evidence="1">
    <location>
        <begin position="111"/>
        <end position="131"/>
    </location>
</feature>
<keyword evidence="1" id="KW-0812">Transmembrane</keyword>
<proteinExistence type="predicted"/>
<feature type="transmembrane region" description="Helical" evidence="1">
    <location>
        <begin position="209"/>
        <end position="233"/>
    </location>
</feature>
<gene>
    <name evidence="2" type="ORF">A3D53_01935</name>
</gene>
<feature type="transmembrane region" description="Helical" evidence="1">
    <location>
        <begin position="143"/>
        <end position="161"/>
    </location>
</feature>
<feature type="transmembrane region" description="Helical" evidence="1">
    <location>
        <begin position="271"/>
        <end position="289"/>
    </location>
</feature>
<dbReference type="EMBL" id="MFQA01000015">
    <property type="protein sequence ID" value="OGH69120.1"/>
    <property type="molecule type" value="Genomic_DNA"/>
</dbReference>
<dbReference type="AlphaFoldDB" id="A0A1F6MC26"/>
<evidence type="ECO:0000256" key="1">
    <source>
        <dbReference type="SAM" id="Phobius"/>
    </source>
</evidence>
<protein>
    <submittedName>
        <fullName evidence="2">Uncharacterized protein</fullName>
    </submittedName>
</protein>
<name>A0A1F6MC26_9BACT</name>